<comment type="similarity">
    <text evidence="6">Belongs to the nlpA lipoprotein family.</text>
</comment>
<reference evidence="8 9" key="6">
    <citation type="journal article" date="2011" name="Appl. Environ. Microbiol.">
        <title>Involvement of the azorhizobial chromosome partition gene (parA) in the onset of bacteroid differentiation during Sesbania rostrata stem nodule development.</title>
        <authorList>
            <person name="Liu CT."/>
            <person name="Lee KB."/>
            <person name="Wang YS."/>
            <person name="Peng MH."/>
            <person name="Lee KT."/>
            <person name="Suzuki S."/>
            <person name="Suzuki T."/>
            <person name="Oyaizu H."/>
        </authorList>
    </citation>
    <scope>NUCLEOTIDE SEQUENCE [LARGE SCALE GENOMIC DNA]</scope>
    <source>
        <strain evidence="9">ATCC 43989 / DSM 5975 / JCM 20966 / LMG 6465 / NBRC 14845 / NCIMB 13405 / ORS 571</strain>
    </source>
</reference>
<name>A8IC84_AZOC5</name>
<keyword evidence="2" id="KW-0732">Signal</keyword>
<reference evidence="8 9" key="3">
    <citation type="journal article" date="2008" name="BMC Genomics">
        <title>The genome of the versatile nitrogen fixer Azorhizobium caulinodans ORS571.</title>
        <authorList>
            <person name="Lee KB."/>
            <person name="Backer P.D."/>
            <person name="Aono T."/>
            <person name="Liu CT."/>
            <person name="Suzuki S."/>
            <person name="Suzuki T."/>
            <person name="Kaneko T."/>
            <person name="Yamada M."/>
            <person name="Tabata S."/>
            <person name="Kupfer D.M."/>
            <person name="Najar F.Z."/>
            <person name="Wiley G.B."/>
            <person name="Roe B."/>
            <person name="Binnewies T.T."/>
            <person name="Ussery D.W."/>
            <person name="D'Haeze W."/>
            <person name="Herder J.D."/>
            <person name="Gevers D."/>
            <person name="Vereecke D."/>
            <person name="Holsters M."/>
            <person name="Oyaizu H."/>
        </authorList>
    </citation>
    <scope>NUCLEOTIDE SEQUENCE [LARGE SCALE GENOMIC DNA]</scope>
    <source>
        <strain evidence="9">ATCC 43989 / DSM 5975 / JCM 20966 / LMG 6465 / NBRC 14845 / NCIMB 13405 / ORS 571</strain>
    </source>
</reference>
<keyword evidence="5 6" id="KW-0449">Lipoprotein</keyword>
<dbReference type="Pfam" id="PF03180">
    <property type="entry name" value="Lipoprotein_9"/>
    <property type="match status" value="1"/>
</dbReference>
<evidence type="ECO:0000256" key="2">
    <source>
        <dbReference type="ARBA" id="ARBA00022729"/>
    </source>
</evidence>
<organism evidence="8 9">
    <name type="scientific">Azorhizobium caulinodans (strain ATCC 43989 / DSM 5975 / JCM 20966 / LMG 6465 / NBRC 14845 / NCIMB 13405 / ORS 571)</name>
    <dbReference type="NCBI Taxonomy" id="438753"/>
    <lineage>
        <taxon>Bacteria</taxon>
        <taxon>Pseudomonadati</taxon>
        <taxon>Pseudomonadota</taxon>
        <taxon>Alphaproteobacteria</taxon>
        <taxon>Hyphomicrobiales</taxon>
        <taxon>Xanthobacteraceae</taxon>
        <taxon>Azorhizobium</taxon>
    </lineage>
</organism>
<feature type="region of interest" description="Disordered" evidence="7">
    <location>
        <begin position="1"/>
        <end position="22"/>
    </location>
</feature>
<dbReference type="PANTHER" id="PTHR30429">
    <property type="entry name" value="D-METHIONINE-BINDING LIPOPROTEIN METQ"/>
    <property type="match status" value="1"/>
</dbReference>
<sequence length="296" mass="31961">MPARTFVDRLSQHSDSSHAKGKGMSLLHGLRKSVLALAGILALVASEGAVAQTADKPLKVGVSAGPYGDILREAAKVAAKDGLKAEIIEFTDWNQPNAALQAGDIDLNNFQHRFYLANQIKARGYQLVALDESILVPAGLYSKSYTKIADIPDGAKIAIPNDPTNAARALLLFQRAGLLKLKPTTGLNATVLDVESNPKKLQILEIDAAQLPRSLDDVAVAFVSSNYAYLAGLSLRKALLAETEVAESKPYFTLIFAACEDRKDDPRIKAFIAAYRSQAVKDFIVEKFNGTIQPAW</sequence>
<accession>A8IC84</accession>
<dbReference type="InterPro" id="IPR004872">
    <property type="entry name" value="Lipoprotein_NlpA"/>
</dbReference>
<protein>
    <recommendedName>
        <fullName evidence="6">Lipoprotein</fullName>
    </recommendedName>
</protein>
<reference evidence="9" key="2">
    <citation type="submission" date="2007-04" db="EMBL/GenBank/DDBJ databases">
        <title>Complete genome sequence of the nitrogen-fixing bacterium Azorhizobium caulinodans ORS571.</title>
        <authorList>
            <person name="Lee K.B."/>
            <person name="Backer P.D."/>
            <person name="Aono T."/>
            <person name="Liu C.T."/>
            <person name="Suzuki S."/>
            <person name="Suzuki T."/>
            <person name="Kaneko T."/>
            <person name="Yamada M."/>
            <person name="Tabata S."/>
            <person name="Kupfer D.M."/>
            <person name="Najar F.Z."/>
            <person name="Wiley G.B."/>
            <person name="Roe B."/>
            <person name="Binnewies T."/>
            <person name="Ussery D."/>
            <person name="Vereecke D."/>
            <person name="Gevers D."/>
            <person name="Holsters M."/>
            <person name="Oyaizu H."/>
        </authorList>
    </citation>
    <scope>NUCLEOTIDE SEQUENCE [LARGE SCALE GENOMIC DNA]</scope>
    <source>
        <strain evidence="9">ATCC 43989 / DSM 5975 / JCM 20966 / LMG 6465 / NBRC 14845 / NCIMB 13405 / ORS 571</strain>
    </source>
</reference>
<keyword evidence="4" id="KW-0564">Palmitate</keyword>
<dbReference type="HOGENOM" id="CLU_067080_3_0_5"/>
<evidence type="ECO:0000256" key="1">
    <source>
        <dbReference type="ARBA" id="ARBA00004635"/>
    </source>
</evidence>
<dbReference type="KEGG" id="azc:AZC_3174"/>
<dbReference type="PANTHER" id="PTHR30429:SF1">
    <property type="entry name" value="D-METHIONINE-BINDING LIPOPROTEIN METQ-RELATED"/>
    <property type="match status" value="1"/>
</dbReference>
<gene>
    <name evidence="8" type="ordered locus">AZC_3174</name>
</gene>
<evidence type="ECO:0000256" key="6">
    <source>
        <dbReference type="PIRNR" id="PIRNR002854"/>
    </source>
</evidence>
<dbReference type="PIRSF" id="PIRSF002854">
    <property type="entry name" value="MetQ"/>
    <property type="match status" value="1"/>
</dbReference>
<feature type="compositionally biased region" description="Basic and acidic residues" evidence="7">
    <location>
        <begin position="1"/>
        <end position="18"/>
    </location>
</feature>
<dbReference type="AlphaFoldDB" id="A8IC84"/>
<reference evidence="8 9" key="5">
    <citation type="journal article" date="2010" name="Appl. Environ. Microbiol.">
        <title>phrR-like gene praR of Azorhizobium caulinodans ORS571 is essential for symbiosis with Sesbania rostrata and is involved in expression of reb genes.</title>
        <authorList>
            <person name="Akiba N."/>
            <person name="Aono T."/>
            <person name="Toyazaki H."/>
            <person name="Sato S."/>
            <person name="Oyaizu H."/>
        </authorList>
    </citation>
    <scope>NUCLEOTIDE SEQUENCE [LARGE SCALE GENOMIC DNA]</scope>
    <source>
        <strain evidence="9">ATCC 43989 / DSM 5975 / JCM 20966 / LMG 6465 / NBRC 14845 / NCIMB 13405 / ORS 571</strain>
    </source>
</reference>
<dbReference type="Gene3D" id="3.40.190.10">
    <property type="entry name" value="Periplasmic binding protein-like II"/>
    <property type="match status" value="2"/>
</dbReference>
<reference evidence="8 9" key="4">
    <citation type="journal article" date="2009" name="Appl. Environ. Microbiol.">
        <title>Comparative genome-wide transcriptional profiling of Azorhizobium caulinodans ORS571 grown under free-living and symbiotic conditions.</title>
        <authorList>
            <person name="Tsukada S."/>
            <person name="Aono T."/>
            <person name="Akiba N."/>
            <person name="Lee KB."/>
            <person name="Liu CT."/>
            <person name="Toyazaki H."/>
            <person name="Oyaizu H."/>
        </authorList>
    </citation>
    <scope>NUCLEOTIDE SEQUENCE [LARGE SCALE GENOMIC DNA]</scope>
    <source>
        <strain evidence="9">ATCC 43989 / DSM 5975 / JCM 20966 / LMG 6465 / NBRC 14845 / NCIMB 13405 / ORS 571</strain>
    </source>
</reference>
<dbReference type="GO" id="GO:0016020">
    <property type="term" value="C:membrane"/>
    <property type="evidence" value="ECO:0007669"/>
    <property type="project" value="UniProtKB-SubCell"/>
</dbReference>
<reference evidence="8 9" key="1">
    <citation type="journal article" date="2007" name="Appl. Environ. Microbiol.">
        <title>Rhizobial factors required for stem nodule maturation and maintenance in Sesbania rostrata-Azorhizobium caulinodans ORS571 symbiosis.</title>
        <authorList>
            <person name="Suzuki S."/>
            <person name="Aono T."/>
            <person name="Lee KB."/>
            <person name="Suzuki T."/>
            <person name="Liu CT."/>
            <person name="Miwa H."/>
            <person name="Wakao S."/>
            <person name="Iki T."/>
            <person name="Oyaizu H."/>
        </authorList>
    </citation>
    <scope>NUCLEOTIDE SEQUENCE [LARGE SCALE GENOMIC DNA]</scope>
    <source>
        <strain evidence="9">ATCC 43989 / DSM 5975 / JCM 20966 / LMG 6465 / NBRC 14845 / NCIMB 13405 / ORS 571</strain>
    </source>
</reference>
<evidence type="ECO:0000256" key="5">
    <source>
        <dbReference type="ARBA" id="ARBA00023288"/>
    </source>
</evidence>
<dbReference type="STRING" id="438753.AZC_3174"/>
<dbReference type="eggNOG" id="COG1464">
    <property type="taxonomic scope" value="Bacteria"/>
</dbReference>
<evidence type="ECO:0000256" key="7">
    <source>
        <dbReference type="SAM" id="MobiDB-lite"/>
    </source>
</evidence>
<comment type="subcellular location">
    <subcellularLocation>
        <location evidence="1">Membrane</location>
        <topology evidence="1">Lipid-anchor</topology>
    </subcellularLocation>
</comment>
<evidence type="ECO:0000313" key="8">
    <source>
        <dbReference type="EMBL" id="BAF89172.1"/>
    </source>
</evidence>
<evidence type="ECO:0000256" key="4">
    <source>
        <dbReference type="ARBA" id="ARBA00023139"/>
    </source>
</evidence>
<evidence type="ECO:0000313" key="9">
    <source>
        <dbReference type="Proteomes" id="UP000000270"/>
    </source>
</evidence>
<evidence type="ECO:0000256" key="3">
    <source>
        <dbReference type="ARBA" id="ARBA00023136"/>
    </source>
</evidence>
<dbReference type="SUPFAM" id="SSF53850">
    <property type="entry name" value="Periplasmic binding protein-like II"/>
    <property type="match status" value="1"/>
</dbReference>
<dbReference type="Proteomes" id="UP000000270">
    <property type="component" value="Chromosome"/>
</dbReference>
<dbReference type="EMBL" id="AP009384">
    <property type="protein sequence ID" value="BAF89172.1"/>
    <property type="molecule type" value="Genomic_DNA"/>
</dbReference>
<proteinExistence type="inferred from homology"/>
<keyword evidence="9" id="KW-1185">Reference proteome</keyword>
<keyword evidence="3" id="KW-0472">Membrane</keyword>